<proteinExistence type="inferred from homology"/>
<dbReference type="EMBL" id="PSQE01000004">
    <property type="protein sequence ID" value="RHN63364.1"/>
    <property type="molecule type" value="Genomic_DNA"/>
</dbReference>
<organism evidence="8">
    <name type="scientific">Medicago truncatula</name>
    <name type="common">Barrel medic</name>
    <name type="synonym">Medicago tribuloides</name>
    <dbReference type="NCBI Taxonomy" id="3880"/>
    <lineage>
        <taxon>Eukaryota</taxon>
        <taxon>Viridiplantae</taxon>
        <taxon>Streptophyta</taxon>
        <taxon>Embryophyta</taxon>
        <taxon>Tracheophyta</taxon>
        <taxon>Spermatophyta</taxon>
        <taxon>Magnoliopsida</taxon>
        <taxon>eudicotyledons</taxon>
        <taxon>Gunneridae</taxon>
        <taxon>Pentapetalae</taxon>
        <taxon>rosids</taxon>
        <taxon>fabids</taxon>
        <taxon>Fabales</taxon>
        <taxon>Fabaceae</taxon>
        <taxon>Papilionoideae</taxon>
        <taxon>50 kb inversion clade</taxon>
        <taxon>NPAAA clade</taxon>
        <taxon>Hologalegina</taxon>
        <taxon>IRL clade</taxon>
        <taxon>Trifolieae</taxon>
        <taxon>Medicago</taxon>
    </lineage>
</organism>
<dbReference type="InterPro" id="IPR045051">
    <property type="entry name" value="SBT"/>
</dbReference>
<dbReference type="FunFam" id="3.30.70.80:FF:000002">
    <property type="entry name" value="Subtilisin-like protease SBT5.3"/>
    <property type="match status" value="1"/>
</dbReference>
<evidence type="ECO:0000313" key="8">
    <source>
        <dbReference type="EMBL" id="RHN63364.1"/>
    </source>
</evidence>
<dbReference type="Gramene" id="rna26055">
    <property type="protein sequence ID" value="RHN63364.1"/>
    <property type="gene ID" value="gene26055"/>
</dbReference>
<evidence type="ECO:0000256" key="3">
    <source>
        <dbReference type="ARBA" id="ARBA00022670"/>
    </source>
</evidence>
<accession>A0A396IGI8</accession>
<evidence type="ECO:0000256" key="2">
    <source>
        <dbReference type="ARBA" id="ARBA00011073"/>
    </source>
</evidence>
<comment type="subcellular location">
    <subcellularLocation>
        <location evidence="1">Secreted</location>
    </subcellularLocation>
</comment>
<dbReference type="EC" id="3.4.21.25" evidence="8"/>
<evidence type="ECO:0000259" key="7">
    <source>
        <dbReference type="Pfam" id="PF05922"/>
    </source>
</evidence>
<dbReference type="Gene3D" id="3.30.70.80">
    <property type="entry name" value="Peptidase S8 propeptide/proteinase inhibitor I9"/>
    <property type="match status" value="1"/>
</dbReference>
<evidence type="ECO:0000256" key="1">
    <source>
        <dbReference type="ARBA" id="ARBA00004613"/>
    </source>
</evidence>
<dbReference type="Proteomes" id="UP000265566">
    <property type="component" value="Chromosome 4"/>
</dbReference>
<keyword evidence="5 8" id="KW-0378">Hydrolase</keyword>
<dbReference type="InterPro" id="IPR010259">
    <property type="entry name" value="S8pro/Inhibitor_I9"/>
</dbReference>
<dbReference type="Pfam" id="PF05922">
    <property type="entry name" value="Inhibitor_I9"/>
    <property type="match status" value="1"/>
</dbReference>
<dbReference type="GO" id="GO:0006508">
    <property type="term" value="P:proteolysis"/>
    <property type="evidence" value="ECO:0007669"/>
    <property type="project" value="UniProtKB-KW"/>
</dbReference>
<evidence type="ECO:0000256" key="5">
    <source>
        <dbReference type="ARBA" id="ARBA00022801"/>
    </source>
</evidence>
<evidence type="ECO:0000256" key="6">
    <source>
        <dbReference type="ARBA" id="ARBA00022825"/>
    </source>
</evidence>
<dbReference type="GO" id="GO:0005576">
    <property type="term" value="C:extracellular region"/>
    <property type="evidence" value="ECO:0007669"/>
    <property type="project" value="UniProtKB-SubCell"/>
</dbReference>
<keyword evidence="6" id="KW-0720">Serine protease</keyword>
<gene>
    <name evidence="8" type="ORF">MtrunA17_Chr4g0057501</name>
</gene>
<dbReference type="AlphaFoldDB" id="A0A396IGI8"/>
<comment type="similarity">
    <text evidence="2">Belongs to the peptidase S8 family.</text>
</comment>
<dbReference type="InterPro" id="IPR036852">
    <property type="entry name" value="Peptidase_S8/S53_dom_sf"/>
</dbReference>
<feature type="domain" description="Inhibitor I9" evidence="7">
    <location>
        <begin position="6"/>
        <end position="90"/>
    </location>
</feature>
<dbReference type="PANTHER" id="PTHR10795">
    <property type="entry name" value="PROPROTEIN CONVERTASE SUBTILISIN/KEXIN"/>
    <property type="match status" value="1"/>
</dbReference>
<keyword evidence="4" id="KW-0732">Signal</keyword>
<protein>
    <submittedName>
        <fullName evidence="8">Putative cucumisin</fullName>
        <ecNumber evidence="8">3.4.21.25</ecNumber>
    </submittedName>
</protein>
<evidence type="ECO:0000256" key="4">
    <source>
        <dbReference type="ARBA" id="ARBA00022729"/>
    </source>
</evidence>
<keyword evidence="3" id="KW-0645">Protease</keyword>
<dbReference type="SUPFAM" id="SSF52743">
    <property type="entry name" value="Subtilisin-like"/>
    <property type="match status" value="1"/>
</dbReference>
<comment type="caution">
    <text evidence="8">The sequence shown here is derived from an EMBL/GenBank/DDBJ whole genome shotgun (WGS) entry which is preliminary data.</text>
</comment>
<dbReference type="InterPro" id="IPR037045">
    <property type="entry name" value="S8pro/Inhibitor_I9_sf"/>
</dbReference>
<reference evidence="8" key="1">
    <citation type="journal article" date="2018" name="Nat. Plants">
        <title>Whole-genome landscape of Medicago truncatula symbiotic genes.</title>
        <authorList>
            <person name="Pecrix Y."/>
            <person name="Gamas P."/>
            <person name="Carrere S."/>
        </authorList>
    </citation>
    <scope>NUCLEOTIDE SEQUENCE</scope>
    <source>
        <tissue evidence="8">Leaves</tissue>
    </source>
</reference>
<sequence length="132" mass="14874">MFNYLSYIVYLGSHSHGPNPSSFDIESATNSHYDLLGSYLGSTEKAKEAIFYSYNRYINGFAAILDEDEAAQLSKHPNVVSIFLNEKYELYTTRSWDFLGLERGGGFPKDSLWKRSLGEDVIIGNLDTGIEI</sequence>
<name>A0A396IGI8_MEDTR</name>
<dbReference type="GO" id="GO:0004252">
    <property type="term" value="F:serine-type endopeptidase activity"/>
    <property type="evidence" value="ECO:0007669"/>
    <property type="project" value="InterPro"/>
</dbReference>